<evidence type="ECO:0000313" key="1">
    <source>
        <dbReference type="EMBL" id="PKU61807.1"/>
    </source>
</evidence>
<evidence type="ECO:0000313" key="2">
    <source>
        <dbReference type="Proteomes" id="UP000233837"/>
    </source>
</evidence>
<proteinExistence type="predicted"/>
<reference evidence="1 2" key="1">
    <citation type="journal article" date="2016" name="Sci. Rep.">
        <title>The Dendrobium catenatum Lindl. genome sequence provides insights into polysaccharide synthase, floral development and adaptive evolution.</title>
        <authorList>
            <person name="Zhang G.Q."/>
            <person name="Xu Q."/>
            <person name="Bian C."/>
            <person name="Tsai W.C."/>
            <person name="Yeh C.M."/>
            <person name="Liu K.W."/>
            <person name="Yoshida K."/>
            <person name="Zhang L.S."/>
            <person name="Chang S.B."/>
            <person name="Chen F."/>
            <person name="Shi Y."/>
            <person name="Su Y.Y."/>
            <person name="Zhang Y.Q."/>
            <person name="Chen L.J."/>
            <person name="Yin Y."/>
            <person name="Lin M."/>
            <person name="Huang H."/>
            <person name="Deng H."/>
            <person name="Wang Z.W."/>
            <person name="Zhu S.L."/>
            <person name="Zhao X."/>
            <person name="Deng C."/>
            <person name="Niu S.C."/>
            <person name="Huang J."/>
            <person name="Wang M."/>
            <person name="Liu G.H."/>
            <person name="Yang H.J."/>
            <person name="Xiao X.J."/>
            <person name="Hsiao Y.Y."/>
            <person name="Wu W.L."/>
            <person name="Chen Y.Y."/>
            <person name="Mitsuda N."/>
            <person name="Ohme-Takagi M."/>
            <person name="Luo Y.B."/>
            <person name="Van de Peer Y."/>
            <person name="Liu Z.J."/>
        </authorList>
    </citation>
    <scope>NUCLEOTIDE SEQUENCE [LARGE SCALE GENOMIC DNA]</scope>
    <source>
        <tissue evidence="1">The whole plant</tissue>
    </source>
</reference>
<dbReference type="AlphaFoldDB" id="A0A2I0VEG7"/>
<gene>
    <name evidence="1" type="ORF">MA16_Dca028365</name>
</gene>
<reference evidence="1 2" key="2">
    <citation type="journal article" date="2017" name="Nature">
        <title>The Apostasia genome and the evolution of orchids.</title>
        <authorList>
            <person name="Zhang G.Q."/>
            <person name="Liu K.W."/>
            <person name="Li Z."/>
            <person name="Lohaus R."/>
            <person name="Hsiao Y.Y."/>
            <person name="Niu S.C."/>
            <person name="Wang J.Y."/>
            <person name="Lin Y.C."/>
            <person name="Xu Q."/>
            <person name="Chen L.J."/>
            <person name="Yoshida K."/>
            <person name="Fujiwara S."/>
            <person name="Wang Z.W."/>
            <person name="Zhang Y.Q."/>
            <person name="Mitsuda N."/>
            <person name="Wang M."/>
            <person name="Liu G.H."/>
            <person name="Pecoraro L."/>
            <person name="Huang H.X."/>
            <person name="Xiao X.J."/>
            <person name="Lin M."/>
            <person name="Wu X.Y."/>
            <person name="Wu W.L."/>
            <person name="Chen Y.Y."/>
            <person name="Chang S.B."/>
            <person name="Sakamoto S."/>
            <person name="Ohme-Takagi M."/>
            <person name="Yagi M."/>
            <person name="Zeng S.J."/>
            <person name="Shen C.Y."/>
            <person name="Yeh C.M."/>
            <person name="Luo Y.B."/>
            <person name="Tsai W.C."/>
            <person name="Van de Peer Y."/>
            <person name="Liu Z.J."/>
        </authorList>
    </citation>
    <scope>NUCLEOTIDE SEQUENCE [LARGE SCALE GENOMIC DNA]</scope>
    <source>
        <tissue evidence="1">The whole plant</tissue>
    </source>
</reference>
<organism evidence="1 2">
    <name type="scientific">Dendrobium catenatum</name>
    <dbReference type="NCBI Taxonomy" id="906689"/>
    <lineage>
        <taxon>Eukaryota</taxon>
        <taxon>Viridiplantae</taxon>
        <taxon>Streptophyta</taxon>
        <taxon>Embryophyta</taxon>
        <taxon>Tracheophyta</taxon>
        <taxon>Spermatophyta</taxon>
        <taxon>Magnoliopsida</taxon>
        <taxon>Liliopsida</taxon>
        <taxon>Asparagales</taxon>
        <taxon>Orchidaceae</taxon>
        <taxon>Epidendroideae</taxon>
        <taxon>Malaxideae</taxon>
        <taxon>Dendrobiinae</taxon>
        <taxon>Dendrobium</taxon>
    </lineage>
</organism>
<keyword evidence="2" id="KW-1185">Reference proteome</keyword>
<dbReference type="Proteomes" id="UP000233837">
    <property type="component" value="Unassembled WGS sequence"/>
</dbReference>
<accession>A0A2I0VEG7</accession>
<name>A0A2I0VEG7_9ASPA</name>
<sequence length="51" mass="5832">MHQVRHAQGIHNVEGEKNHNAYLSPELFDAHLTPLGWDQVCIHCPPPKFMS</sequence>
<dbReference type="EMBL" id="KZ504571">
    <property type="protein sequence ID" value="PKU61807.1"/>
    <property type="molecule type" value="Genomic_DNA"/>
</dbReference>
<protein>
    <submittedName>
        <fullName evidence="1">Uncharacterized protein</fullName>
    </submittedName>
</protein>